<dbReference type="EMBL" id="CP041046">
    <property type="protein sequence ID" value="QDE41569.1"/>
    <property type="molecule type" value="Genomic_DNA"/>
</dbReference>
<evidence type="ECO:0008006" key="6">
    <source>
        <dbReference type="Google" id="ProtNLM"/>
    </source>
</evidence>
<feature type="transmembrane region" description="Helical" evidence="3">
    <location>
        <begin position="300"/>
        <end position="321"/>
    </location>
</feature>
<feature type="transmembrane region" description="Helical" evidence="3">
    <location>
        <begin position="328"/>
        <end position="346"/>
    </location>
</feature>
<accession>A0A4Y5ZAG5</accession>
<keyword evidence="5" id="KW-1185">Reference proteome</keyword>
<dbReference type="KEGG" id="lpy:FIV34_06040"/>
<organism evidence="4 5">
    <name type="scientific">Luteibacter pinisoli</name>
    <dbReference type="NCBI Taxonomy" id="2589080"/>
    <lineage>
        <taxon>Bacteria</taxon>
        <taxon>Pseudomonadati</taxon>
        <taxon>Pseudomonadota</taxon>
        <taxon>Gammaproteobacteria</taxon>
        <taxon>Lysobacterales</taxon>
        <taxon>Rhodanobacteraceae</taxon>
        <taxon>Luteibacter</taxon>
    </lineage>
</organism>
<dbReference type="PANTHER" id="PTHR44227:SF3">
    <property type="entry name" value="PROTEIN O-MANNOSYL-TRANSFERASE TMTC4"/>
    <property type="match status" value="1"/>
</dbReference>
<evidence type="ECO:0000256" key="3">
    <source>
        <dbReference type="SAM" id="Phobius"/>
    </source>
</evidence>
<feature type="transmembrane region" description="Helical" evidence="3">
    <location>
        <begin position="358"/>
        <end position="375"/>
    </location>
</feature>
<feature type="transmembrane region" description="Helical" evidence="3">
    <location>
        <begin position="74"/>
        <end position="94"/>
    </location>
</feature>
<feature type="transmembrane region" description="Helical" evidence="3">
    <location>
        <begin position="192"/>
        <end position="208"/>
    </location>
</feature>
<keyword evidence="2" id="KW-0802">TPR repeat</keyword>
<feature type="transmembrane region" description="Helical" evidence="3">
    <location>
        <begin position="169"/>
        <end position="186"/>
    </location>
</feature>
<keyword evidence="3" id="KW-0812">Transmembrane</keyword>
<protein>
    <recommendedName>
        <fullName evidence="6">Tetratricopeptide repeat protein</fullName>
    </recommendedName>
</protein>
<dbReference type="RefSeq" id="WP_139985736.1">
    <property type="nucleotide sequence ID" value="NZ_CP041046.1"/>
</dbReference>
<gene>
    <name evidence="4" type="ORF">FIV34_06040</name>
</gene>
<dbReference type="PANTHER" id="PTHR44227">
    <property type="match status" value="1"/>
</dbReference>
<dbReference type="InterPro" id="IPR052346">
    <property type="entry name" value="O-mannosyl-transferase_TMTC"/>
</dbReference>
<dbReference type="OrthoDB" id="8566379at2"/>
<reference evidence="4 5" key="1">
    <citation type="submission" date="2019-06" db="EMBL/GenBank/DDBJ databases">
        <title>A complete genome sequence for Luteibacter pinisoli MAH-14.</title>
        <authorList>
            <person name="Baltrus D.A."/>
        </authorList>
    </citation>
    <scope>NUCLEOTIDE SEQUENCE [LARGE SCALE GENOMIC DNA]</scope>
    <source>
        <strain evidence="4 5">MAH-14</strain>
    </source>
</reference>
<name>A0A4Y5ZAG5_9GAMM</name>
<evidence type="ECO:0000313" key="4">
    <source>
        <dbReference type="EMBL" id="QDE41569.1"/>
    </source>
</evidence>
<sequence length="625" mass="68063">MALLATAIYAMGLRGGYIFDDFPNIVDNEGLKPADATVASLVRSALSSPSSEFKRPLASLTFALNYLVSGDDPAAMKATNLFIHILNGLATFVLAKKLLRLAAPAGNDDRRELIAALIAGTWLLLPINLTSVLYVVQRMESIANLFVLLGLIAYVHARERMQSSALRRWPLYAVSSVVVCTAFGALAKETAVMLPMYAFVIELTVFRFRSVKPRSGLAERDTKIVAAYGLLLFLPIVAGLCWLLPGLLMPTGWATRDFTLSTRLLSELRAVPAYALWTLFPTPDALSFYHDNWTISTSLVSPWTTLAGAIGLVASGTVAWLARRKLPLVTLGLLLYISAHLLTGTILPLELVYEHRNYFASMGLLIAVVPILVARDSAIPGGLARKTLLALLLVQSTAVLYITARAWDSPLTLAQELAERAPDSPRAQYELGRTYIILSGYDPASPFTDKAYAPLEKAMALRGSSILPEQALMFLNARMHRPVENGWWDSMTRKLATRKVTIQDESALGALTSCMSKGLCDLPTGRMTEAFLAAVSHPAPSARLLAMYGDFAWNNLGDHDLGLRMSIEAMHGKPSEPAYRITVIRMLAVQGRMSDARAELAKLKLMNIGGSLDGTLSELNKLTSP</sequence>
<keyword evidence="1" id="KW-0677">Repeat</keyword>
<dbReference type="Proteomes" id="UP000316093">
    <property type="component" value="Chromosome"/>
</dbReference>
<keyword evidence="3" id="KW-1133">Transmembrane helix</keyword>
<proteinExistence type="predicted"/>
<evidence type="ECO:0000256" key="2">
    <source>
        <dbReference type="ARBA" id="ARBA00022803"/>
    </source>
</evidence>
<feature type="transmembrane region" description="Helical" evidence="3">
    <location>
        <begin position="228"/>
        <end position="248"/>
    </location>
</feature>
<evidence type="ECO:0000256" key="1">
    <source>
        <dbReference type="ARBA" id="ARBA00022737"/>
    </source>
</evidence>
<dbReference type="AlphaFoldDB" id="A0A4Y5ZAG5"/>
<evidence type="ECO:0000313" key="5">
    <source>
        <dbReference type="Proteomes" id="UP000316093"/>
    </source>
</evidence>
<feature type="transmembrane region" description="Helical" evidence="3">
    <location>
        <begin position="387"/>
        <end position="407"/>
    </location>
</feature>
<keyword evidence="3" id="KW-0472">Membrane</keyword>
<feature type="transmembrane region" description="Helical" evidence="3">
    <location>
        <begin position="114"/>
        <end position="135"/>
    </location>
</feature>